<dbReference type="Gene3D" id="3.40.50.150">
    <property type="entry name" value="Vaccinia Virus protein VP39"/>
    <property type="match status" value="1"/>
</dbReference>
<protein>
    <submittedName>
        <fullName evidence="1">16S rRNA G966 N2-methylase RsmD</fullName>
    </submittedName>
</protein>
<dbReference type="Proteomes" id="UP001519272">
    <property type="component" value="Unassembled WGS sequence"/>
</dbReference>
<evidence type="ECO:0000313" key="1">
    <source>
        <dbReference type="EMBL" id="MBP1905698.1"/>
    </source>
</evidence>
<dbReference type="RefSeq" id="WP_210089323.1">
    <property type="nucleotide sequence ID" value="NZ_JAGGKG010000010.1"/>
</dbReference>
<sequence>MVITTGSDPLPETQQRAREYAAKLGVTYVERGSYSVAGVSKQAGGCSVLVVLQQDIRLYQPDTEMMFFHPSMAFVRAKRYFKGVPDVMLEVAGIQAGDHVLDCTAGLGADSMMFAVGVGEQGKVTAVEASQELAALLYTGLITYTSSVPAFDEALARIEVHHQDHLSLLKKMPDRSVDVVYFDPMFRHPVMESSSLSPLRSLANHTALSEEAVAEACRVARRRVVLKEKKGCGEFDRLGFAVQIRPHSNIVYGVIAVDQ</sequence>
<accession>A0ABS4FTM6</accession>
<dbReference type="EMBL" id="JAGGKG010000010">
    <property type="protein sequence ID" value="MBP1905698.1"/>
    <property type="molecule type" value="Genomic_DNA"/>
</dbReference>
<evidence type="ECO:0000313" key="2">
    <source>
        <dbReference type="Proteomes" id="UP001519272"/>
    </source>
</evidence>
<name>A0ABS4FTM6_9BACL</name>
<dbReference type="InterPro" id="IPR029063">
    <property type="entry name" value="SAM-dependent_MTases_sf"/>
</dbReference>
<dbReference type="PANTHER" id="PTHR36112">
    <property type="entry name" value="RIBOSOMAL RNA SMALL SUBUNIT METHYLTRANSFERASE J"/>
    <property type="match status" value="1"/>
</dbReference>
<dbReference type="InterPro" id="IPR007536">
    <property type="entry name" value="16SrRNA_methylTrfase_J"/>
</dbReference>
<organism evidence="1 2">
    <name type="scientific">Paenibacillus turicensis</name>
    <dbReference type="NCBI Taxonomy" id="160487"/>
    <lineage>
        <taxon>Bacteria</taxon>
        <taxon>Bacillati</taxon>
        <taxon>Bacillota</taxon>
        <taxon>Bacilli</taxon>
        <taxon>Bacillales</taxon>
        <taxon>Paenibacillaceae</taxon>
        <taxon>Paenibacillus</taxon>
    </lineage>
</organism>
<keyword evidence="2" id="KW-1185">Reference proteome</keyword>
<dbReference type="SUPFAM" id="SSF53335">
    <property type="entry name" value="S-adenosyl-L-methionine-dependent methyltransferases"/>
    <property type="match status" value="1"/>
</dbReference>
<gene>
    <name evidence="1" type="ORF">J2Z32_002346</name>
</gene>
<proteinExistence type="predicted"/>
<comment type="caution">
    <text evidence="1">The sequence shown here is derived from an EMBL/GenBank/DDBJ whole genome shotgun (WGS) entry which is preliminary data.</text>
</comment>
<reference evidence="1 2" key="1">
    <citation type="submission" date="2021-03" db="EMBL/GenBank/DDBJ databases">
        <title>Genomic Encyclopedia of Type Strains, Phase IV (KMG-IV): sequencing the most valuable type-strain genomes for metagenomic binning, comparative biology and taxonomic classification.</title>
        <authorList>
            <person name="Goeker M."/>
        </authorList>
    </citation>
    <scope>NUCLEOTIDE SEQUENCE [LARGE SCALE GENOMIC DNA]</scope>
    <source>
        <strain evidence="1 2">DSM 14349</strain>
    </source>
</reference>
<dbReference type="Pfam" id="PF04445">
    <property type="entry name" value="SAM_MT"/>
    <property type="match status" value="1"/>
</dbReference>
<dbReference type="PANTHER" id="PTHR36112:SF1">
    <property type="entry name" value="RIBOSOMAL RNA SMALL SUBUNIT METHYLTRANSFERASE J"/>
    <property type="match status" value="1"/>
</dbReference>
<dbReference type="CDD" id="cd02440">
    <property type="entry name" value="AdoMet_MTases"/>
    <property type="match status" value="1"/>
</dbReference>